<keyword evidence="2" id="KW-1185">Reference proteome</keyword>
<dbReference type="Proteomes" id="UP000824533">
    <property type="component" value="Linkage Group LG14"/>
</dbReference>
<organism evidence="1 2">
    <name type="scientific">Dendrolimus kikuchii</name>
    <dbReference type="NCBI Taxonomy" id="765133"/>
    <lineage>
        <taxon>Eukaryota</taxon>
        <taxon>Metazoa</taxon>
        <taxon>Ecdysozoa</taxon>
        <taxon>Arthropoda</taxon>
        <taxon>Hexapoda</taxon>
        <taxon>Insecta</taxon>
        <taxon>Pterygota</taxon>
        <taxon>Neoptera</taxon>
        <taxon>Endopterygota</taxon>
        <taxon>Lepidoptera</taxon>
        <taxon>Glossata</taxon>
        <taxon>Ditrysia</taxon>
        <taxon>Bombycoidea</taxon>
        <taxon>Lasiocampidae</taxon>
        <taxon>Dendrolimus</taxon>
    </lineage>
</organism>
<accession>A0ACC1CYG7</accession>
<dbReference type="EMBL" id="CM034400">
    <property type="protein sequence ID" value="KAJ0176322.1"/>
    <property type="molecule type" value="Genomic_DNA"/>
</dbReference>
<evidence type="ECO:0000313" key="1">
    <source>
        <dbReference type="EMBL" id="KAJ0176322.1"/>
    </source>
</evidence>
<gene>
    <name evidence="1" type="ORF">K1T71_008496</name>
</gene>
<sequence length="1195" mass="133776">MNRITFKINCEEYSVGEEISSDVMLVDYLRNHLELRGTKYMCRRAGCGACIVAVVKTPGSPPVAVNSCMVSITSCQNWDITTIEEVGNRNIGYHPIQKTLAKCNGSQCGYCSPGWVMAMYSLLKNKKKLTMLEIEKSFASNVCRCTGYRSILEAFKQFADDAPKSDILDIEELSVCNKANKICTNTCDSDWCIVDKTDLIEPPTIEIHLSDGKKWFRPKVLDDILRILKKAPNDNYQLVAGNTAKGVYPIEEYPPIMIDVSGLTELKGFFIDQNLVIRAGTTLSELQDIFNIIGQQDVFSYLNILNKHLELVAHIAVRNIGTIAGNLMIKHQYNEFPSDIYLMLETVGAEITIPDRQTAHLMERGLPSPMDICNTKLYLPPIHYAHAQLNICVVLQSVLKILNTELVVEEIPPEPSVAYRRKLALGLFYKGLLSICPANSVSHEYQSGGNKIRDNRPVSEGKQSVDTNPALWPINQPIQKLEALIQCAGEAKYTEDLPSYPHEVFGAFVLSTVPKGFIVEIDPSKALHLPGVIAFYTAKDIPGLNSFMPAEDMINRVNEEVISNGEISYYDQPIAIIVAKTRHLAYFATKLVDVKYSNVKKPVIDVQIAKKDPERVNLLYESNAKIIGNDIHKVIKGNNTIYGQYHYTMESIACVTIPSEDGLEVHATSQWMDGMQLMISRALNIDCNSIDIHVRRLGGAYGIKISRSIQVAVACSLVAYKLNRPCRFLQSMTATTKSVGKRFPSSSEYEIGVNTLGIIEYCNYNLYEDNGFVRNEKLSSFIVNVYNNVYNSSSWNFKIFDVTTDTASNTFFRAPGTLEAVSLAEQLMEQISYELSLDPIQVRIANLDSAFSEVKEMIERIKKEGEYSKRQDFIDEFNSKNRWRKRGLRFSISRFNHEYARYFDVNMSVYHGDGSVSITHGGIEIGQGINTKAAQVAAYLLNIPIHKIKIKATNTIVAPNAAVTGGSLTCQNIIIGVTKCCKELLKTLEPLRSRVESPTWENLIKEAFDSNIDLQYHGFVNKDDMQFYQVYGVALAEVEIDVLTGEYEILRVDILQDVGMSISPAIDIGQVEGAFVMGLGYWTCEQLVYNNDTGELLTDSSWNYYIPLARDIPQDFRVYFRKNSYTSKAIFGSKSIGEPPICLTVVVPFAIRAAIVAARAESGLPSTTWFSIAGPYTIEEVGLACETRIEDFKFN</sequence>
<proteinExistence type="predicted"/>
<name>A0ACC1CYG7_9NEOP</name>
<protein>
    <submittedName>
        <fullName evidence="1">Uncharacterized protein</fullName>
    </submittedName>
</protein>
<reference evidence="1 2" key="1">
    <citation type="journal article" date="2021" name="Front. Genet.">
        <title>Chromosome-Level Genome Assembly Reveals Significant Gene Expansion in the Toll and IMD Signaling Pathways of Dendrolimus kikuchii.</title>
        <authorList>
            <person name="Zhou J."/>
            <person name="Wu P."/>
            <person name="Xiong Z."/>
            <person name="Liu N."/>
            <person name="Zhao N."/>
            <person name="Ji M."/>
            <person name="Qiu Y."/>
            <person name="Yang B."/>
        </authorList>
    </citation>
    <scope>NUCLEOTIDE SEQUENCE [LARGE SCALE GENOMIC DNA]</scope>
    <source>
        <strain evidence="1">Ann1</strain>
    </source>
</reference>
<evidence type="ECO:0000313" key="2">
    <source>
        <dbReference type="Proteomes" id="UP000824533"/>
    </source>
</evidence>
<comment type="caution">
    <text evidence="1">The sequence shown here is derived from an EMBL/GenBank/DDBJ whole genome shotgun (WGS) entry which is preliminary data.</text>
</comment>